<dbReference type="EMBL" id="CP008876">
    <property type="protein sequence ID" value="AIF67896.1"/>
    <property type="molecule type" value="Genomic_DNA"/>
</dbReference>
<dbReference type="SUPFAM" id="SSF53756">
    <property type="entry name" value="UDP-Glycosyltransferase/glycogen phosphorylase"/>
    <property type="match status" value="1"/>
</dbReference>
<sequence>MKVHLIANMYPSKQHPNYGVFVENTEKILAQSGVTFDRTVVTKQSSSIGKLITYASHFINVIGKSVFRKYDVTYVHYATHNSIPVLIAKKLNKNMVVYTNVHGSDVVPEFQKRQKYQPYVKRLLEVSDTVITPSAYYKQLVQQKYGLTNRIEIFPSGGINKDTFYEKETELACQELEINAAYSYIGFVGRIDRGKGWDVYLKAAKLLKEQGKLENHKLLFIGDGLEKENFDNLVDDYGLREDLVHFPLLSQQKLNSVYNSMTVFCFPTMREGESLGLVGLEAMACGTPVIGSRMAGLLDYMKHSRNGFLFEPGSAEELAGCIKTYMELPEAAKLIMQEEAKQTAAAYEVEAIKPRLSKIFSV</sequence>
<evidence type="ECO:0000313" key="4">
    <source>
        <dbReference type="Proteomes" id="UP000027980"/>
    </source>
</evidence>
<evidence type="ECO:0000259" key="2">
    <source>
        <dbReference type="Pfam" id="PF13439"/>
    </source>
</evidence>
<gene>
    <name evidence="3" type="ORF">GZ22_15450</name>
</gene>
<dbReference type="KEGG" id="tap:GZ22_15450"/>
<dbReference type="InterPro" id="IPR001296">
    <property type="entry name" value="Glyco_trans_1"/>
</dbReference>
<evidence type="ECO:0008006" key="5">
    <source>
        <dbReference type="Google" id="ProtNLM"/>
    </source>
</evidence>
<dbReference type="AlphaFoldDB" id="A0A075LP43"/>
<evidence type="ECO:0000259" key="1">
    <source>
        <dbReference type="Pfam" id="PF00534"/>
    </source>
</evidence>
<reference evidence="3 4" key="1">
    <citation type="submission" date="2014-07" db="EMBL/GenBank/DDBJ databases">
        <title>Complete genome sequence of a moderately halophilic bacterium Terribacillus aidingensis MP602, isolated from Cryptomeria fortunei in Tianmu mountain in China.</title>
        <authorList>
            <person name="Wang Y."/>
            <person name="Lu P."/>
            <person name="Zhang L."/>
        </authorList>
    </citation>
    <scope>NUCLEOTIDE SEQUENCE [LARGE SCALE GENOMIC DNA]</scope>
    <source>
        <strain evidence="3 4">MP602</strain>
    </source>
</reference>
<dbReference type="Pfam" id="PF00534">
    <property type="entry name" value="Glycos_transf_1"/>
    <property type="match status" value="1"/>
</dbReference>
<dbReference type="GO" id="GO:0016757">
    <property type="term" value="F:glycosyltransferase activity"/>
    <property type="evidence" value="ECO:0007669"/>
    <property type="project" value="InterPro"/>
</dbReference>
<proteinExistence type="predicted"/>
<dbReference type="Pfam" id="PF13439">
    <property type="entry name" value="Glyco_transf_4"/>
    <property type="match status" value="1"/>
</dbReference>
<dbReference type="InterPro" id="IPR028098">
    <property type="entry name" value="Glyco_trans_4-like_N"/>
</dbReference>
<dbReference type="CDD" id="cd03801">
    <property type="entry name" value="GT4_PimA-like"/>
    <property type="match status" value="1"/>
</dbReference>
<evidence type="ECO:0000313" key="3">
    <source>
        <dbReference type="EMBL" id="AIF67896.1"/>
    </source>
</evidence>
<name>A0A075LP43_9BACI</name>
<dbReference type="OrthoDB" id="9797829at2"/>
<dbReference type="RefSeq" id="WP_038564138.1">
    <property type="nucleotide sequence ID" value="NZ_CP008876.1"/>
</dbReference>
<dbReference type="InterPro" id="IPR050194">
    <property type="entry name" value="Glycosyltransferase_grp1"/>
</dbReference>
<feature type="domain" description="Glycosyl transferase family 1" evidence="1">
    <location>
        <begin position="175"/>
        <end position="333"/>
    </location>
</feature>
<organism evidence="3 4">
    <name type="scientific">Terribacillus saccharophilus</name>
    <dbReference type="NCBI Taxonomy" id="361277"/>
    <lineage>
        <taxon>Bacteria</taxon>
        <taxon>Bacillati</taxon>
        <taxon>Bacillota</taxon>
        <taxon>Bacilli</taxon>
        <taxon>Bacillales</taxon>
        <taxon>Bacillaceae</taxon>
        <taxon>Terribacillus</taxon>
    </lineage>
</organism>
<dbReference type="PANTHER" id="PTHR45947:SF3">
    <property type="entry name" value="SULFOQUINOVOSYL TRANSFERASE SQD2"/>
    <property type="match status" value="1"/>
</dbReference>
<protein>
    <recommendedName>
        <fullName evidence="5">Glycosyl transferase family 1</fullName>
    </recommendedName>
</protein>
<dbReference type="PANTHER" id="PTHR45947">
    <property type="entry name" value="SULFOQUINOVOSYL TRANSFERASE SQD2"/>
    <property type="match status" value="1"/>
</dbReference>
<accession>A0A075LP43</accession>
<dbReference type="GeneID" id="34222939"/>
<dbReference type="Proteomes" id="UP000027980">
    <property type="component" value="Chromosome"/>
</dbReference>
<dbReference type="HOGENOM" id="CLU_009583_2_4_9"/>
<feature type="domain" description="Glycosyltransferase subfamily 4-like N-terminal" evidence="2">
    <location>
        <begin position="18"/>
        <end position="157"/>
    </location>
</feature>
<dbReference type="Gene3D" id="3.40.50.2000">
    <property type="entry name" value="Glycogen Phosphorylase B"/>
    <property type="match status" value="2"/>
</dbReference>